<evidence type="ECO:0000256" key="2">
    <source>
        <dbReference type="ARBA" id="ARBA00022801"/>
    </source>
</evidence>
<feature type="chain" id="PRO_5011675736" description="Sulfatase N-terminal domain-containing protein" evidence="3">
    <location>
        <begin position="25"/>
        <end position="479"/>
    </location>
</feature>
<gene>
    <name evidence="5" type="ORF">SAMN04488541_100451</name>
</gene>
<evidence type="ECO:0000256" key="1">
    <source>
        <dbReference type="ARBA" id="ARBA00008779"/>
    </source>
</evidence>
<dbReference type="Proteomes" id="UP000199513">
    <property type="component" value="Unassembled WGS sequence"/>
</dbReference>
<dbReference type="RefSeq" id="WP_091539875.1">
    <property type="nucleotide sequence ID" value="NZ_FONY01000004.1"/>
</dbReference>
<dbReference type="EMBL" id="FONY01000004">
    <property type="protein sequence ID" value="SFE62539.1"/>
    <property type="molecule type" value="Genomic_DNA"/>
</dbReference>
<keyword evidence="6" id="KW-1185">Reference proteome</keyword>
<evidence type="ECO:0000313" key="5">
    <source>
        <dbReference type="EMBL" id="SFE62539.1"/>
    </source>
</evidence>
<organism evidence="5 6">
    <name type="scientific">Thermoflexibacter ruber</name>
    <dbReference type="NCBI Taxonomy" id="1003"/>
    <lineage>
        <taxon>Bacteria</taxon>
        <taxon>Pseudomonadati</taxon>
        <taxon>Bacteroidota</taxon>
        <taxon>Cytophagia</taxon>
        <taxon>Cytophagales</taxon>
        <taxon>Thermoflexibacteraceae</taxon>
        <taxon>Thermoflexibacter</taxon>
    </lineage>
</organism>
<dbReference type="AlphaFoldDB" id="A0A1I2C2I4"/>
<proteinExistence type="inferred from homology"/>
<accession>A0A1I2C2I4</accession>
<feature type="signal peptide" evidence="3">
    <location>
        <begin position="1"/>
        <end position="24"/>
    </location>
</feature>
<dbReference type="OrthoDB" id="9789742at2"/>
<dbReference type="InterPro" id="IPR000917">
    <property type="entry name" value="Sulfatase_N"/>
</dbReference>
<dbReference type="InterPro" id="IPR024607">
    <property type="entry name" value="Sulfatase_CS"/>
</dbReference>
<keyword evidence="3" id="KW-0732">Signal</keyword>
<comment type="similarity">
    <text evidence="1">Belongs to the sulfatase family.</text>
</comment>
<dbReference type="CDD" id="cd16027">
    <property type="entry name" value="SGSH"/>
    <property type="match status" value="1"/>
</dbReference>
<dbReference type="STRING" id="1003.SAMN04488541_100451"/>
<protein>
    <recommendedName>
        <fullName evidence="4">Sulfatase N-terminal domain-containing protein</fullName>
    </recommendedName>
</protein>
<evidence type="ECO:0000313" key="6">
    <source>
        <dbReference type="Proteomes" id="UP000199513"/>
    </source>
</evidence>
<dbReference type="InterPro" id="IPR052701">
    <property type="entry name" value="GAG_Ulvan_Degrading_Sulfatases"/>
</dbReference>
<keyword evidence="2" id="KW-0378">Hydrolase</keyword>
<evidence type="ECO:0000259" key="4">
    <source>
        <dbReference type="Pfam" id="PF00884"/>
    </source>
</evidence>
<dbReference type="SUPFAM" id="SSF53649">
    <property type="entry name" value="Alkaline phosphatase-like"/>
    <property type="match status" value="1"/>
</dbReference>
<evidence type="ECO:0000256" key="3">
    <source>
        <dbReference type="SAM" id="SignalP"/>
    </source>
</evidence>
<dbReference type="Pfam" id="PF00884">
    <property type="entry name" value="Sulfatase"/>
    <property type="match status" value="1"/>
</dbReference>
<feature type="domain" description="Sulfatase N-terminal" evidence="4">
    <location>
        <begin position="31"/>
        <end position="299"/>
    </location>
</feature>
<sequence length="479" mass="54614">MKTLCLYFLLLAMLTGLHFKPQNANPIIKQPNILFCIADDWSGDHASIYGDKTVSTPTFDRMAKEGVLFRRAFCASPSCSPSRASILTGQYPHRLEEGGNLWGSLSVRYPNYTQLLEKQGYLVGISRKGWGPGNDTIGGYKHNPAGQRYSNFEEFYAQKSPDQPFCYWFGSTDPHRPYEKGAGEKIGLKIESVQVPACFPDVPEVRRDILDYYFEVQRFDKEVGEIIQFLEQKGELENTIVVITSDNGMPFPRAKANLYDLGTKMPLVIAWKARIKGGKVINEMVNLIDLAPTFLEASGLKVPKEMSGKSLLSLLEGKRKENLEKVQFLERERHAYVRPNNLGYPSRAVRTNQFLYIANFQAGRYPAGNPEFIYVVGEYGDCDNSPTKSYMIENKHKPEVANLYTLAFEKRPEEELYDLEKDPSQLNNVIGNPTYAKELDKLRAMLRKWQKQTQDPRYINPHDTRWDSFPYYGGSGKID</sequence>
<dbReference type="GO" id="GO:0016787">
    <property type="term" value="F:hydrolase activity"/>
    <property type="evidence" value="ECO:0007669"/>
    <property type="project" value="UniProtKB-KW"/>
</dbReference>
<dbReference type="InterPro" id="IPR017850">
    <property type="entry name" value="Alkaline_phosphatase_core_sf"/>
</dbReference>
<dbReference type="Gene3D" id="3.40.720.10">
    <property type="entry name" value="Alkaline Phosphatase, subunit A"/>
    <property type="match status" value="1"/>
</dbReference>
<name>A0A1I2C2I4_9BACT</name>
<dbReference type="PANTHER" id="PTHR43751:SF1">
    <property type="entry name" value="SULFATASE ATSG-RELATED"/>
    <property type="match status" value="1"/>
</dbReference>
<reference evidence="5 6" key="1">
    <citation type="submission" date="2016-10" db="EMBL/GenBank/DDBJ databases">
        <authorList>
            <person name="de Groot N.N."/>
        </authorList>
    </citation>
    <scope>NUCLEOTIDE SEQUENCE [LARGE SCALE GENOMIC DNA]</scope>
    <source>
        <strain>GEY</strain>
        <strain evidence="6">DSM 9560</strain>
    </source>
</reference>
<dbReference type="PANTHER" id="PTHR43751">
    <property type="entry name" value="SULFATASE"/>
    <property type="match status" value="1"/>
</dbReference>
<dbReference type="PROSITE" id="PS00523">
    <property type="entry name" value="SULFATASE_1"/>
    <property type="match status" value="1"/>
</dbReference>